<keyword evidence="2" id="KW-0732">Signal</keyword>
<evidence type="ECO:0000256" key="6">
    <source>
        <dbReference type="SAM" id="MobiDB-lite"/>
    </source>
</evidence>
<dbReference type="PROSITE" id="PS51352">
    <property type="entry name" value="THIOREDOXIN_2"/>
    <property type="match status" value="1"/>
</dbReference>
<evidence type="ECO:0000256" key="3">
    <source>
        <dbReference type="ARBA" id="ARBA00023002"/>
    </source>
</evidence>
<gene>
    <name evidence="8" type="ORF">A3B02_02365</name>
</gene>
<dbReference type="SUPFAM" id="SSF52833">
    <property type="entry name" value="Thioredoxin-like"/>
    <property type="match status" value="1"/>
</dbReference>
<evidence type="ECO:0000256" key="4">
    <source>
        <dbReference type="ARBA" id="ARBA00023157"/>
    </source>
</evidence>
<reference evidence="8 9" key="1">
    <citation type="journal article" date="2016" name="Nat. Commun.">
        <title>Thousands of microbial genomes shed light on interconnected biogeochemical processes in an aquifer system.</title>
        <authorList>
            <person name="Anantharaman K."/>
            <person name="Brown C.T."/>
            <person name="Hug L.A."/>
            <person name="Sharon I."/>
            <person name="Castelle C.J."/>
            <person name="Probst A.J."/>
            <person name="Thomas B.C."/>
            <person name="Singh A."/>
            <person name="Wilkins M.J."/>
            <person name="Karaoz U."/>
            <person name="Brodie E.L."/>
            <person name="Williams K.H."/>
            <person name="Hubbard S.S."/>
            <person name="Banfield J.F."/>
        </authorList>
    </citation>
    <scope>NUCLEOTIDE SEQUENCE [LARGE SCALE GENOMIC DNA]</scope>
</reference>
<comment type="caution">
    <text evidence="8">The sequence shown here is derived from an EMBL/GenBank/DDBJ whole genome shotgun (WGS) entry which is preliminary data.</text>
</comment>
<dbReference type="AlphaFoldDB" id="A0A1F7J812"/>
<evidence type="ECO:0000313" key="9">
    <source>
        <dbReference type="Proteomes" id="UP000178914"/>
    </source>
</evidence>
<dbReference type="Gene3D" id="1.10.40.80">
    <property type="match status" value="1"/>
</dbReference>
<organism evidence="8 9">
    <name type="scientific">Candidatus Roizmanbacteria bacterium RIFCSPLOWO2_01_FULL_42_14</name>
    <dbReference type="NCBI Taxonomy" id="1802068"/>
    <lineage>
        <taxon>Bacteria</taxon>
        <taxon>Candidatus Roizmaniibacteriota</taxon>
    </lineage>
</organism>
<evidence type="ECO:0000256" key="5">
    <source>
        <dbReference type="ARBA" id="ARBA00023284"/>
    </source>
</evidence>
<keyword evidence="5" id="KW-0676">Redox-active center</keyword>
<dbReference type="PANTHER" id="PTHR13887:SF14">
    <property type="entry name" value="DISULFIDE BOND FORMATION PROTEIN D"/>
    <property type="match status" value="1"/>
</dbReference>
<feature type="domain" description="Thioredoxin" evidence="7">
    <location>
        <begin position="35"/>
        <end position="241"/>
    </location>
</feature>
<feature type="compositionally biased region" description="Polar residues" evidence="6">
    <location>
        <begin position="49"/>
        <end position="58"/>
    </location>
</feature>
<evidence type="ECO:0000313" key="8">
    <source>
        <dbReference type="EMBL" id="OGK51750.1"/>
    </source>
</evidence>
<feature type="region of interest" description="Disordered" evidence="6">
    <location>
        <begin position="27"/>
        <end position="62"/>
    </location>
</feature>
<dbReference type="PANTHER" id="PTHR13887">
    <property type="entry name" value="GLUTATHIONE S-TRANSFERASE KAPPA"/>
    <property type="match status" value="1"/>
</dbReference>
<protein>
    <recommendedName>
        <fullName evidence="7">Thioredoxin domain-containing protein</fullName>
    </recommendedName>
</protein>
<dbReference type="Proteomes" id="UP000178914">
    <property type="component" value="Unassembled WGS sequence"/>
</dbReference>
<dbReference type="InterPro" id="IPR013766">
    <property type="entry name" value="Thioredoxin_domain"/>
</dbReference>
<dbReference type="Gene3D" id="3.40.30.10">
    <property type="entry name" value="Glutaredoxin"/>
    <property type="match status" value="1"/>
</dbReference>
<dbReference type="GO" id="GO:0016491">
    <property type="term" value="F:oxidoreductase activity"/>
    <property type="evidence" value="ECO:0007669"/>
    <property type="project" value="UniProtKB-KW"/>
</dbReference>
<accession>A0A1F7J812</accession>
<comment type="similarity">
    <text evidence="1">Belongs to the thioredoxin family. DsbA subfamily.</text>
</comment>
<sequence>MTASFTIGSLWTKVQYLEKSSSVVKGVTTTPNTQGPGQQATPPQALPTEDTSPKQVSIDNDPVLGDKNAPITLIDFTDYECPFCRRHFEQTYSQLIKDYIDTGKVKMVVRDLPLNFHQNAHKEAQAAECAREQGGDTAYFKFHDEIFKRTTSNGTGLSLDQLPVIAQEVGLDGDALQSCLDSEKYKDEVDKDLADATAAEATGTPTFFLGKSTSEGVITGTKIVGAQPYSVFQSEIDKLLE</sequence>
<evidence type="ECO:0000256" key="1">
    <source>
        <dbReference type="ARBA" id="ARBA00005791"/>
    </source>
</evidence>
<dbReference type="STRING" id="1802068.A3B02_02365"/>
<evidence type="ECO:0000259" key="7">
    <source>
        <dbReference type="PROSITE" id="PS51352"/>
    </source>
</evidence>
<keyword evidence="4" id="KW-1015">Disulfide bond</keyword>
<dbReference type="Pfam" id="PF13462">
    <property type="entry name" value="Thioredoxin_4"/>
    <property type="match status" value="1"/>
</dbReference>
<dbReference type="InterPro" id="IPR012336">
    <property type="entry name" value="Thioredoxin-like_fold"/>
</dbReference>
<keyword evidence="3" id="KW-0560">Oxidoreductase</keyword>
<name>A0A1F7J812_9BACT</name>
<feature type="compositionally biased region" description="Low complexity" evidence="6">
    <location>
        <begin position="28"/>
        <end position="48"/>
    </location>
</feature>
<proteinExistence type="inferred from homology"/>
<dbReference type="InterPro" id="IPR036249">
    <property type="entry name" value="Thioredoxin-like_sf"/>
</dbReference>
<dbReference type="EMBL" id="MGAS01000018">
    <property type="protein sequence ID" value="OGK51750.1"/>
    <property type="molecule type" value="Genomic_DNA"/>
</dbReference>
<evidence type="ECO:0000256" key="2">
    <source>
        <dbReference type="ARBA" id="ARBA00022729"/>
    </source>
</evidence>